<dbReference type="PRINTS" id="PR00344">
    <property type="entry name" value="BCTRLSENSOR"/>
</dbReference>
<dbReference type="InterPro" id="IPR000700">
    <property type="entry name" value="PAS-assoc_C"/>
</dbReference>
<evidence type="ECO:0000259" key="9">
    <source>
        <dbReference type="PROSITE" id="PS50112"/>
    </source>
</evidence>
<feature type="domain" description="PAC" evidence="10">
    <location>
        <begin position="672"/>
        <end position="725"/>
    </location>
</feature>
<dbReference type="SUPFAM" id="SSF55874">
    <property type="entry name" value="ATPase domain of HSP90 chaperone/DNA topoisomerase II/histidine kinase"/>
    <property type="match status" value="1"/>
</dbReference>
<dbReference type="Gene3D" id="2.10.70.100">
    <property type="match status" value="1"/>
</dbReference>
<keyword evidence="3" id="KW-0597">Phosphoprotein</keyword>
<keyword evidence="7" id="KW-1133">Transmembrane helix</keyword>
<dbReference type="InterPro" id="IPR036097">
    <property type="entry name" value="HisK_dim/P_sf"/>
</dbReference>
<dbReference type="Gene3D" id="3.30.450.20">
    <property type="entry name" value="PAS domain"/>
    <property type="match status" value="4"/>
</dbReference>
<evidence type="ECO:0000313" key="12">
    <source>
        <dbReference type="Proteomes" id="UP001356704"/>
    </source>
</evidence>
<name>A0ABU7W5S9_9FLAO</name>
<organism evidence="11 12">
    <name type="scientific">Winogradskyella poriferorum</name>
    <dbReference type="NCBI Taxonomy" id="307627"/>
    <lineage>
        <taxon>Bacteria</taxon>
        <taxon>Pseudomonadati</taxon>
        <taxon>Bacteroidota</taxon>
        <taxon>Flavobacteriia</taxon>
        <taxon>Flavobacteriales</taxon>
        <taxon>Flavobacteriaceae</taxon>
        <taxon>Winogradskyella</taxon>
    </lineage>
</organism>
<dbReference type="Proteomes" id="UP001356704">
    <property type="component" value="Unassembled WGS sequence"/>
</dbReference>
<dbReference type="InterPro" id="IPR035965">
    <property type="entry name" value="PAS-like_dom_sf"/>
</dbReference>
<dbReference type="SUPFAM" id="SSF55785">
    <property type="entry name" value="PYP-like sensor domain (PAS domain)"/>
    <property type="match status" value="4"/>
</dbReference>
<keyword evidence="5" id="KW-0418">Kinase</keyword>
<dbReference type="InterPro" id="IPR036890">
    <property type="entry name" value="HATPase_C_sf"/>
</dbReference>
<dbReference type="Pfam" id="PF13426">
    <property type="entry name" value="PAS_9"/>
    <property type="match status" value="1"/>
</dbReference>
<dbReference type="SMART" id="SM00387">
    <property type="entry name" value="HATPase_c"/>
    <property type="match status" value="1"/>
</dbReference>
<dbReference type="PANTHER" id="PTHR43304">
    <property type="entry name" value="PHYTOCHROME-LIKE PROTEIN CPH1"/>
    <property type="match status" value="1"/>
</dbReference>
<dbReference type="InterPro" id="IPR013656">
    <property type="entry name" value="PAS_4"/>
</dbReference>
<dbReference type="InterPro" id="IPR001610">
    <property type="entry name" value="PAC"/>
</dbReference>
<dbReference type="SMART" id="SM00091">
    <property type="entry name" value="PAS"/>
    <property type="match status" value="4"/>
</dbReference>
<keyword evidence="4" id="KW-0808">Transferase</keyword>
<evidence type="ECO:0000256" key="4">
    <source>
        <dbReference type="ARBA" id="ARBA00022679"/>
    </source>
</evidence>
<evidence type="ECO:0000256" key="7">
    <source>
        <dbReference type="SAM" id="Phobius"/>
    </source>
</evidence>
<dbReference type="Gene3D" id="3.30.565.10">
    <property type="entry name" value="Histidine kinase-like ATPase, C-terminal domain"/>
    <property type="match status" value="1"/>
</dbReference>
<dbReference type="PROSITE" id="PS50112">
    <property type="entry name" value="PAS"/>
    <property type="match status" value="1"/>
</dbReference>
<evidence type="ECO:0000256" key="5">
    <source>
        <dbReference type="ARBA" id="ARBA00022777"/>
    </source>
</evidence>
<dbReference type="InterPro" id="IPR005467">
    <property type="entry name" value="His_kinase_dom"/>
</dbReference>
<evidence type="ECO:0000256" key="1">
    <source>
        <dbReference type="ARBA" id="ARBA00000085"/>
    </source>
</evidence>
<keyword evidence="6" id="KW-0175">Coiled coil</keyword>
<evidence type="ECO:0000256" key="2">
    <source>
        <dbReference type="ARBA" id="ARBA00012438"/>
    </source>
</evidence>
<dbReference type="RefSeq" id="WP_331810086.1">
    <property type="nucleotide sequence ID" value="NZ_JAZHOU010000003.1"/>
</dbReference>
<dbReference type="InterPro" id="IPR003594">
    <property type="entry name" value="HATPase_dom"/>
</dbReference>
<dbReference type="PROSITE" id="PS50113">
    <property type="entry name" value="PAC"/>
    <property type="match status" value="4"/>
</dbReference>
<dbReference type="InterPro" id="IPR052162">
    <property type="entry name" value="Sensor_kinase/Photoreceptor"/>
</dbReference>
<reference evidence="11 12" key="1">
    <citation type="submission" date="2024-02" db="EMBL/GenBank/DDBJ databases">
        <title>Winogradskyella poriferorum JCM 12885.</title>
        <authorList>
            <person name="Zhang D.-F."/>
            <person name="Fu Z.-Y."/>
        </authorList>
    </citation>
    <scope>NUCLEOTIDE SEQUENCE [LARGE SCALE GENOMIC DNA]</scope>
    <source>
        <strain evidence="11 12">JCM 12885</strain>
    </source>
</reference>
<feature type="domain" description="PAC" evidence="10">
    <location>
        <begin position="296"/>
        <end position="348"/>
    </location>
</feature>
<dbReference type="InterPro" id="IPR004358">
    <property type="entry name" value="Sig_transdc_His_kin-like_C"/>
</dbReference>
<feature type="transmembrane region" description="Helical" evidence="7">
    <location>
        <begin position="180"/>
        <end position="204"/>
    </location>
</feature>
<dbReference type="InterPro" id="IPR000014">
    <property type="entry name" value="PAS"/>
</dbReference>
<dbReference type="NCBIfam" id="TIGR00229">
    <property type="entry name" value="sensory_box"/>
    <property type="match status" value="3"/>
</dbReference>
<dbReference type="EC" id="2.7.13.3" evidence="2"/>
<dbReference type="EMBL" id="JAZHOU010000003">
    <property type="protein sequence ID" value="MEF3079321.1"/>
    <property type="molecule type" value="Genomic_DNA"/>
</dbReference>
<gene>
    <name evidence="11" type="ORF">V1468_09910</name>
</gene>
<evidence type="ECO:0000256" key="3">
    <source>
        <dbReference type="ARBA" id="ARBA00022553"/>
    </source>
</evidence>
<sequence length="959" mass="110509">MEDIEKKVQRRYFIFVVLIVISILASVALLQQYLSQQKRIADLIDSASGQIMNVHEVSEKLKHIAYNYENPNNFSDLQKFVKFNDNFFTAQEEIHKVCKSHFKAIPKENARFVDSLFTVINKQLVELNQVSSSVLNNFNSYDLDDEQLDRLVKTYEGAMRTLIDHHNIVGKEKLNELSRFITWLAIFLGISVLGGFGVLLIPALKQVIDKNKSLRLLKDDLQQKEKYNKIFIEQSPNSIAMLDKDMKYIAVSEQWLKDYKLEDKEVIGFSHYDVFPEIGKEWKAQHQRCLNGAIDKCDEAVFVRADGTVQWIFWDVRPWYASDGSVGGLLMYTGDITKKRQERLERQKIGRILRETKELSRIGTWEVDLSDGIFHFGSVAREILGLREGEQIIGFEAFDIYKPGISREKARKAIEKLMKQGTPFDLEFEIINKRGETKYIREIGKADFEDVKVSRIYGIFQDITASKEAELTLLRQNEALNFAEQITKMGHWQWNVKTNELKWSSSLYKIFNLSPDSFELSMENVFSMTHPDDRLKLKKHMEETMKNKKYGKDLIHRIICPKGNIKHIRVVGRVILDEENEISEIIGTNQDVTQQVLEEAKFKALLESAPDAMVIVNEDKIIQIVNTQAELMFGYKSEELIGVHADILVPSDYKLMPDENRLEYLNNAKGLQEIDGKMLYANHKNGHKIPVQISLSPLETEDGLLVSATMRDITEQIKSKQRILDANEHLKVLTEKLQDQNVKLKEFAHITSHNLRAPISNLTSLVELYHFSDSIEDKNEIFNKLEEVTERVSLTLDTLAEALKVKNNSVEKEILDLETIYKSAERKLQLEIANSNAKILTDFRTVIKVEYNKQYLQNIFENFISNAIRYASKERQPELLISAYKEENKTILSFKDNGLGMDLEKYGHKLFGLHKVFHRHPEAKGVGLFITKMQVEAMGGNITVKSAVNEGTEFIVTLS</sequence>
<dbReference type="CDD" id="cd00130">
    <property type="entry name" value="PAS"/>
    <property type="match status" value="3"/>
</dbReference>
<dbReference type="SUPFAM" id="SSF47384">
    <property type="entry name" value="Homodimeric domain of signal transducing histidine kinase"/>
    <property type="match status" value="1"/>
</dbReference>
<protein>
    <recommendedName>
        <fullName evidence="2">histidine kinase</fullName>
        <ecNumber evidence="2">2.7.13.3</ecNumber>
    </recommendedName>
</protein>
<dbReference type="Pfam" id="PF08448">
    <property type="entry name" value="PAS_4"/>
    <property type="match status" value="1"/>
</dbReference>
<keyword evidence="7" id="KW-0472">Membrane</keyword>
<dbReference type="PROSITE" id="PS50109">
    <property type="entry name" value="HIS_KIN"/>
    <property type="match status" value="1"/>
</dbReference>
<evidence type="ECO:0000259" key="10">
    <source>
        <dbReference type="PROSITE" id="PS50113"/>
    </source>
</evidence>
<dbReference type="InterPro" id="IPR013655">
    <property type="entry name" value="PAS_fold_3"/>
</dbReference>
<dbReference type="SMART" id="SM00086">
    <property type="entry name" value="PAC"/>
    <property type="match status" value="4"/>
</dbReference>
<feature type="domain" description="PAC" evidence="10">
    <location>
        <begin position="552"/>
        <end position="604"/>
    </location>
</feature>
<dbReference type="Pfam" id="PF02518">
    <property type="entry name" value="HATPase_c"/>
    <property type="match status" value="1"/>
</dbReference>
<evidence type="ECO:0000313" key="11">
    <source>
        <dbReference type="EMBL" id="MEF3079321.1"/>
    </source>
</evidence>
<feature type="coiled-coil region" evidence="6">
    <location>
        <begin position="800"/>
        <end position="827"/>
    </location>
</feature>
<accession>A0ABU7W5S9</accession>
<proteinExistence type="predicted"/>
<evidence type="ECO:0000256" key="6">
    <source>
        <dbReference type="SAM" id="Coils"/>
    </source>
</evidence>
<evidence type="ECO:0000259" key="8">
    <source>
        <dbReference type="PROSITE" id="PS50109"/>
    </source>
</evidence>
<feature type="domain" description="PAC" evidence="10">
    <location>
        <begin position="424"/>
        <end position="475"/>
    </location>
</feature>
<comment type="catalytic activity">
    <reaction evidence="1">
        <text>ATP + protein L-histidine = ADP + protein N-phospho-L-histidine.</text>
        <dbReference type="EC" id="2.7.13.3"/>
    </reaction>
</comment>
<dbReference type="PANTHER" id="PTHR43304:SF1">
    <property type="entry name" value="PAC DOMAIN-CONTAINING PROTEIN"/>
    <property type="match status" value="1"/>
</dbReference>
<keyword evidence="7" id="KW-0812">Transmembrane</keyword>
<feature type="domain" description="PAS" evidence="9">
    <location>
        <begin position="598"/>
        <end position="669"/>
    </location>
</feature>
<feature type="domain" description="Histidine kinase" evidence="8">
    <location>
        <begin position="750"/>
        <end position="959"/>
    </location>
</feature>
<dbReference type="Pfam" id="PF08447">
    <property type="entry name" value="PAS_3"/>
    <property type="match status" value="2"/>
</dbReference>
<feature type="transmembrane region" description="Helical" evidence="7">
    <location>
        <begin position="12"/>
        <end position="30"/>
    </location>
</feature>
<comment type="caution">
    <text evidence="11">The sequence shown here is derived from an EMBL/GenBank/DDBJ whole genome shotgun (WGS) entry which is preliminary data.</text>
</comment>
<keyword evidence="12" id="KW-1185">Reference proteome</keyword>